<dbReference type="EMBL" id="CM046118">
    <property type="protein sequence ID" value="KAI8437890.1"/>
    <property type="molecule type" value="Genomic_DNA"/>
</dbReference>
<dbReference type="Proteomes" id="UP001064048">
    <property type="component" value="Chromosome 18"/>
</dbReference>
<organism evidence="1 2">
    <name type="scientific">Choristoneura fumiferana</name>
    <name type="common">Spruce budworm moth</name>
    <name type="synonym">Archips fumiferana</name>
    <dbReference type="NCBI Taxonomy" id="7141"/>
    <lineage>
        <taxon>Eukaryota</taxon>
        <taxon>Metazoa</taxon>
        <taxon>Ecdysozoa</taxon>
        <taxon>Arthropoda</taxon>
        <taxon>Hexapoda</taxon>
        <taxon>Insecta</taxon>
        <taxon>Pterygota</taxon>
        <taxon>Neoptera</taxon>
        <taxon>Endopterygota</taxon>
        <taxon>Lepidoptera</taxon>
        <taxon>Glossata</taxon>
        <taxon>Ditrysia</taxon>
        <taxon>Tortricoidea</taxon>
        <taxon>Tortricidae</taxon>
        <taxon>Tortricinae</taxon>
        <taxon>Choristoneura</taxon>
    </lineage>
</organism>
<evidence type="ECO:0000313" key="2">
    <source>
        <dbReference type="Proteomes" id="UP001064048"/>
    </source>
</evidence>
<proteinExistence type="predicted"/>
<comment type="caution">
    <text evidence="1">The sequence shown here is derived from an EMBL/GenBank/DDBJ whole genome shotgun (WGS) entry which is preliminary data.</text>
</comment>
<protein>
    <submittedName>
        <fullName evidence="1">Uncharacterized protein</fullName>
    </submittedName>
</protein>
<name>A0ACC0KNK9_CHOFU</name>
<gene>
    <name evidence="1" type="ORF">MSG28_010572</name>
</gene>
<evidence type="ECO:0000313" key="1">
    <source>
        <dbReference type="EMBL" id="KAI8437890.1"/>
    </source>
</evidence>
<sequence>MNAELKIGADICGCDSSRHHDTPVSALSARRGARGAGRGRSGAVTRARARRRAALPSCPRAESEARPRTMAEPKRFKRAEVAAKNSKEDAVFIIHNRVYDVKSFLDEHPGGHEVLQGVVGTDASEDFDDIGHSLDAKDLMKKYEIGELVEEEKTAEKKRPIWNNVSEVKEAHSGGVLSSWKLPLVLGIVATVLYTYLFG</sequence>
<reference evidence="1 2" key="1">
    <citation type="journal article" date="2022" name="Genome Biol. Evol.">
        <title>The Spruce Budworm Genome: Reconstructing the Evolutionary History of Antifreeze Proteins.</title>
        <authorList>
            <person name="Beliveau C."/>
            <person name="Gagne P."/>
            <person name="Picq S."/>
            <person name="Vernygora O."/>
            <person name="Keeling C.I."/>
            <person name="Pinkney K."/>
            <person name="Doucet D."/>
            <person name="Wen F."/>
            <person name="Johnston J.S."/>
            <person name="Maaroufi H."/>
            <person name="Boyle B."/>
            <person name="Laroche J."/>
            <person name="Dewar K."/>
            <person name="Juretic N."/>
            <person name="Blackburn G."/>
            <person name="Nisole A."/>
            <person name="Brunet B."/>
            <person name="Brandao M."/>
            <person name="Lumley L."/>
            <person name="Duan J."/>
            <person name="Quan G."/>
            <person name="Lucarotti C.J."/>
            <person name="Roe A.D."/>
            <person name="Sperling F.A.H."/>
            <person name="Levesque R.C."/>
            <person name="Cusson M."/>
        </authorList>
    </citation>
    <scope>NUCLEOTIDE SEQUENCE [LARGE SCALE GENOMIC DNA]</scope>
    <source>
        <strain evidence="1">Glfc:IPQL:Cfum</strain>
    </source>
</reference>
<accession>A0ACC0KNK9</accession>
<keyword evidence="2" id="KW-1185">Reference proteome</keyword>